<evidence type="ECO:0000256" key="1">
    <source>
        <dbReference type="SAM" id="SignalP"/>
    </source>
</evidence>
<dbReference type="AlphaFoldDB" id="A0A5C6LW01"/>
<feature type="chain" id="PRO_5022793156" evidence="1">
    <location>
        <begin position="27"/>
        <end position="234"/>
    </location>
</feature>
<dbReference type="RefSeq" id="WP_146304625.1">
    <property type="nucleotide sequence ID" value="NZ_VOHS01000006.1"/>
</dbReference>
<feature type="signal peptide" evidence="1">
    <location>
        <begin position="1"/>
        <end position="26"/>
    </location>
</feature>
<sequence>MTTLKKCLLASFALVAVCLSAGNSHAQTLKDFFGDESTPLTYLGVDFSATKVEGETATGDEIVNKFEPINSVIVVESKKYDVAGTFRRPSVTNSLEAVKKVNAAVSPDKIKTDAVGDVTKGLTTADIEKHVKKYDLSGKKGIGLVFIMDGMSKTNKEAYVYATLIDLSTKKVLLSERITGKAQGFGFRNYWAYTIYKVLNSIDHGRYKEWKSKSTATADTKVAAADSQHWQMAN</sequence>
<organism evidence="2 3">
    <name type="scientific">Chitinophaga pinensis</name>
    <dbReference type="NCBI Taxonomy" id="79329"/>
    <lineage>
        <taxon>Bacteria</taxon>
        <taxon>Pseudomonadati</taxon>
        <taxon>Bacteroidota</taxon>
        <taxon>Chitinophagia</taxon>
        <taxon>Chitinophagales</taxon>
        <taxon>Chitinophagaceae</taxon>
        <taxon>Chitinophaga</taxon>
    </lineage>
</organism>
<keyword evidence="1" id="KW-0732">Signal</keyword>
<gene>
    <name evidence="2" type="ORF">FEF09_08030</name>
</gene>
<evidence type="ECO:0000313" key="3">
    <source>
        <dbReference type="Proteomes" id="UP000318815"/>
    </source>
</evidence>
<protein>
    <submittedName>
        <fullName evidence="2">Uncharacterized protein</fullName>
    </submittedName>
</protein>
<keyword evidence="3" id="KW-1185">Reference proteome</keyword>
<proteinExistence type="predicted"/>
<dbReference type="EMBL" id="VOHS01000006">
    <property type="protein sequence ID" value="TWW00904.1"/>
    <property type="molecule type" value="Genomic_DNA"/>
</dbReference>
<accession>A0A5C6LW01</accession>
<comment type="caution">
    <text evidence="2">The sequence shown here is derived from an EMBL/GenBank/DDBJ whole genome shotgun (WGS) entry which is preliminary data.</text>
</comment>
<dbReference type="OrthoDB" id="1003359at2"/>
<dbReference type="Proteomes" id="UP000318815">
    <property type="component" value="Unassembled WGS sequence"/>
</dbReference>
<evidence type="ECO:0000313" key="2">
    <source>
        <dbReference type="EMBL" id="TWW00904.1"/>
    </source>
</evidence>
<reference evidence="2 3" key="1">
    <citation type="submission" date="2019-08" db="EMBL/GenBank/DDBJ databases">
        <title>Whole genome sequencing of chitin degrading bacteria Chitinophaga pinensis YS16.</title>
        <authorList>
            <person name="Singh R.P."/>
            <person name="Manchanda G."/>
            <person name="Maurya I.K."/>
            <person name="Joshi N.K."/>
            <person name="Srivastava A.K."/>
        </authorList>
    </citation>
    <scope>NUCLEOTIDE SEQUENCE [LARGE SCALE GENOMIC DNA]</scope>
    <source>
        <strain evidence="2 3">YS-16</strain>
    </source>
</reference>
<name>A0A5C6LW01_9BACT</name>